<protein>
    <submittedName>
        <fullName evidence="1">Uncharacterized protein</fullName>
    </submittedName>
</protein>
<keyword evidence="2" id="KW-1185">Reference proteome</keyword>
<accession>A0ABS0TVP1</accession>
<organism evidence="1 2">
    <name type="scientific">Serratia proteamaculans</name>
    <dbReference type="NCBI Taxonomy" id="28151"/>
    <lineage>
        <taxon>Bacteria</taxon>
        <taxon>Pseudomonadati</taxon>
        <taxon>Pseudomonadota</taxon>
        <taxon>Gammaproteobacteria</taxon>
        <taxon>Enterobacterales</taxon>
        <taxon>Yersiniaceae</taxon>
        <taxon>Serratia</taxon>
    </lineage>
</organism>
<comment type="caution">
    <text evidence="1">The sequence shown here is derived from an EMBL/GenBank/DDBJ whole genome shotgun (WGS) entry which is preliminary data.</text>
</comment>
<evidence type="ECO:0000313" key="2">
    <source>
        <dbReference type="Proteomes" id="UP000639004"/>
    </source>
</evidence>
<proteinExistence type="predicted"/>
<dbReference type="EMBL" id="JAEHSL010000018">
    <property type="protein sequence ID" value="MBI6182423.1"/>
    <property type="molecule type" value="Genomic_DNA"/>
</dbReference>
<gene>
    <name evidence="1" type="ORF">JEQ07_18770</name>
</gene>
<sequence length="64" mass="7320">MIYAIAKLSEHSSLYRGFTITKNRKAVRTARYQVSQGDLSFGKFDAQAQATHYIDWLHSQKDVA</sequence>
<name>A0ABS0TVP1_SERPR</name>
<dbReference type="Proteomes" id="UP000639004">
    <property type="component" value="Unassembled WGS sequence"/>
</dbReference>
<dbReference type="RefSeq" id="WP_198642469.1">
    <property type="nucleotide sequence ID" value="NZ_JAEHSL010000018.1"/>
</dbReference>
<reference evidence="1 2" key="1">
    <citation type="submission" date="2020-12" db="EMBL/GenBank/DDBJ databases">
        <title>Enhanced detection system for hospital associated transmission using whole genome sequencing surveillance.</title>
        <authorList>
            <person name="Harrison L.H."/>
            <person name="Van Tyne D."/>
            <person name="Marsh J.W."/>
            <person name="Griffith M.P."/>
            <person name="Snyder D.J."/>
            <person name="Cooper V.S."/>
            <person name="Mustapha M."/>
        </authorList>
    </citation>
    <scope>NUCLEOTIDE SEQUENCE [LARGE SCALE GENOMIC DNA]</scope>
    <source>
        <strain evidence="1 2">SER00238</strain>
    </source>
</reference>
<evidence type="ECO:0000313" key="1">
    <source>
        <dbReference type="EMBL" id="MBI6182423.1"/>
    </source>
</evidence>